<dbReference type="Proteomes" id="UP000006633">
    <property type="component" value="Chromosome"/>
</dbReference>
<keyword evidence="1" id="KW-0812">Transmembrane</keyword>
<protein>
    <recommendedName>
        <fullName evidence="4">Transmembrane protein</fullName>
    </recommendedName>
</protein>
<dbReference type="KEGG" id="sno:Snov_0037"/>
<evidence type="ECO:0000313" key="3">
    <source>
        <dbReference type="Proteomes" id="UP000006633"/>
    </source>
</evidence>
<feature type="transmembrane region" description="Helical" evidence="1">
    <location>
        <begin position="63"/>
        <end position="87"/>
    </location>
</feature>
<accession>D6ZZW0</accession>
<keyword evidence="1" id="KW-1133">Transmembrane helix</keyword>
<keyword evidence="1" id="KW-0472">Membrane</keyword>
<dbReference type="STRING" id="639283.Snov_0037"/>
<gene>
    <name evidence="2" type="ordered locus">Snov_0037</name>
</gene>
<keyword evidence="3" id="KW-1185">Reference proteome</keyword>
<evidence type="ECO:0000256" key="1">
    <source>
        <dbReference type="SAM" id="Phobius"/>
    </source>
</evidence>
<dbReference type="RefSeq" id="WP_013164879.1">
    <property type="nucleotide sequence ID" value="NC_014217.1"/>
</dbReference>
<dbReference type="eggNOG" id="ENOG5031AQF">
    <property type="taxonomic scope" value="Bacteria"/>
</dbReference>
<proteinExistence type="predicted"/>
<reference evidence="2 3" key="1">
    <citation type="journal article" date="2012" name="Stand. Genomic Sci.">
        <title>Complete genome sequence of the facultatively chemolithoautotrophic and methylotrophic alpha Proteobacterium Starkeya novella type strain (ATCC 8093(T)).</title>
        <authorList>
            <person name="Kappler U."/>
            <person name="Davenport K."/>
            <person name="Beatson S."/>
            <person name="Lucas S."/>
            <person name="Lapidus A."/>
            <person name="Copeland A."/>
            <person name="Berry K.W."/>
            <person name="Glavina Del Rio T."/>
            <person name="Hammon N."/>
            <person name="Dalin E."/>
            <person name="Tice H."/>
            <person name="Pitluck S."/>
            <person name="Richardson P."/>
            <person name="Bruce D."/>
            <person name="Goodwin L.A."/>
            <person name="Han C."/>
            <person name="Tapia R."/>
            <person name="Detter J.C."/>
            <person name="Chang Y.J."/>
            <person name="Jeffries C.D."/>
            <person name="Land M."/>
            <person name="Hauser L."/>
            <person name="Kyrpides N.C."/>
            <person name="Goker M."/>
            <person name="Ivanova N."/>
            <person name="Klenk H.P."/>
            <person name="Woyke T."/>
        </authorList>
    </citation>
    <scope>NUCLEOTIDE SEQUENCE [LARGE SCALE GENOMIC DNA]</scope>
    <source>
        <strain evidence="3">ATCC 8093 / DSM 506 / JCM 20403 / CCM 1077 / IAM 12100 / NBRC 12443 / NCIMB 10456</strain>
    </source>
</reference>
<dbReference type="AlphaFoldDB" id="D6ZZW0"/>
<dbReference type="EMBL" id="CP002026">
    <property type="protein sequence ID" value="ADH87374.1"/>
    <property type="molecule type" value="Genomic_DNA"/>
</dbReference>
<sequence>MRNEPNKSVVLSISRDELREEMEKAVRRGLEDVGLYTEDAEDRRETREDMRFVRRLRRATDGIAAKVGYTVLAIVTGGFLVVIWAGIKVHVLKQ</sequence>
<dbReference type="HOGENOM" id="CLU_2384724_0_0_5"/>
<evidence type="ECO:0008006" key="4">
    <source>
        <dbReference type="Google" id="ProtNLM"/>
    </source>
</evidence>
<name>D6ZZW0_ANCN5</name>
<organism evidence="2 3">
    <name type="scientific">Ancylobacter novellus (strain ATCC 8093 / DSM 506 / JCM 20403 / CCM 1077 / IAM 12100 / NBRC 12443 / NCIMB 10456)</name>
    <name type="common">Starkeya novella</name>
    <dbReference type="NCBI Taxonomy" id="639283"/>
    <lineage>
        <taxon>Bacteria</taxon>
        <taxon>Pseudomonadati</taxon>
        <taxon>Pseudomonadota</taxon>
        <taxon>Alphaproteobacteria</taxon>
        <taxon>Hyphomicrobiales</taxon>
        <taxon>Xanthobacteraceae</taxon>
        <taxon>Ancylobacter</taxon>
    </lineage>
</organism>
<evidence type="ECO:0000313" key="2">
    <source>
        <dbReference type="EMBL" id="ADH87374.1"/>
    </source>
</evidence>